<organism evidence="1 2">
    <name type="scientific">Cytobacillus depressus</name>
    <dbReference type="NCBI Taxonomy" id="1602942"/>
    <lineage>
        <taxon>Bacteria</taxon>
        <taxon>Bacillati</taxon>
        <taxon>Bacillota</taxon>
        <taxon>Bacilli</taxon>
        <taxon>Bacillales</taxon>
        <taxon>Bacillaceae</taxon>
        <taxon>Cytobacillus</taxon>
    </lineage>
</organism>
<evidence type="ECO:0000313" key="1">
    <source>
        <dbReference type="EMBL" id="KAB2330013.1"/>
    </source>
</evidence>
<proteinExistence type="predicted"/>
<keyword evidence="2" id="KW-1185">Reference proteome</keyword>
<sequence>MHNRIEKIKDQLPEGYKDIAVLARHIFDAFDKLVGEHRRLIAIKATARIKPNPDEERTFFETINQVKMIILDELEKTTQDIEHKGDKNWDKNYRDGIE</sequence>
<dbReference type="Proteomes" id="UP000481030">
    <property type="component" value="Unassembled WGS sequence"/>
</dbReference>
<protein>
    <submittedName>
        <fullName evidence="1">Uncharacterized protein</fullName>
    </submittedName>
</protein>
<accession>A0A6L3V250</accession>
<gene>
    <name evidence="1" type="ORF">F7731_21130</name>
</gene>
<dbReference type="AlphaFoldDB" id="A0A6L3V250"/>
<comment type="caution">
    <text evidence="1">The sequence shown here is derived from an EMBL/GenBank/DDBJ whole genome shotgun (WGS) entry which is preliminary data.</text>
</comment>
<name>A0A6L3V250_9BACI</name>
<dbReference type="EMBL" id="WBOS01000016">
    <property type="protein sequence ID" value="KAB2330013.1"/>
    <property type="molecule type" value="Genomic_DNA"/>
</dbReference>
<reference evidence="1 2" key="1">
    <citation type="journal article" date="2016" name="Antonie Van Leeuwenhoek">
        <title>Bacillus depressus sp. nov., isolated from soil of a sunflower field.</title>
        <authorList>
            <person name="Wei X."/>
            <person name="Xin D."/>
            <person name="Xin Y."/>
            <person name="Zhang H."/>
            <person name="Wang T."/>
            <person name="Zhang J."/>
        </authorList>
    </citation>
    <scope>NUCLEOTIDE SEQUENCE [LARGE SCALE GENOMIC DNA]</scope>
    <source>
        <strain evidence="1 2">BZ1</strain>
    </source>
</reference>
<evidence type="ECO:0000313" key="2">
    <source>
        <dbReference type="Proteomes" id="UP000481030"/>
    </source>
</evidence>
<dbReference type="OrthoDB" id="2874037at2"/>